<name>A0A1C7NC74_9FUNG</name>
<dbReference type="GO" id="GO:0005811">
    <property type="term" value="C:lipid droplet"/>
    <property type="evidence" value="ECO:0007669"/>
    <property type="project" value="UniProtKB-SubCell"/>
</dbReference>
<dbReference type="InterPro" id="IPR029058">
    <property type="entry name" value="AB_hydrolase_fold"/>
</dbReference>
<dbReference type="PANTHER" id="PTHR13390">
    <property type="entry name" value="LIPASE"/>
    <property type="match status" value="1"/>
</dbReference>
<dbReference type="GO" id="GO:0016298">
    <property type="term" value="F:lipase activity"/>
    <property type="evidence" value="ECO:0007669"/>
    <property type="project" value="InterPro"/>
</dbReference>
<dbReference type="InParanoid" id="A0A1C7NC74"/>
<evidence type="ECO:0000313" key="6">
    <source>
        <dbReference type="Proteomes" id="UP000093000"/>
    </source>
</evidence>
<evidence type="ECO:0000256" key="1">
    <source>
        <dbReference type="ARBA" id="ARBA00004502"/>
    </source>
</evidence>
<dbReference type="GO" id="GO:0019915">
    <property type="term" value="P:lipid storage"/>
    <property type="evidence" value="ECO:0007669"/>
    <property type="project" value="InterPro"/>
</dbReference>
<dbReference type="InterPro" id="IPR019363">
    <property type="entry name" value="LDAH"/>
</dbReference>
<dbReference type="SUPFAM" id="SSF53474">
    <property type="entry name" value="alpha/beta-Hydrolases"/>
    <property type="match status" value="1"/>
</dbReference>
<keyword evidence="6" id="KW-1185">Reference proteome</keyword>
<evidence type="ECO:0000256" key="3">
    <source>
        <dbReference type="ARBA" id="ARBA00022677"/>
    </source>
</evidence>
<dbReference type="STRING" id="101091.A0A1C7NC74"/>
<dbReference type="Gene3D" id="3.40.50.1820">
    <property type="entry name" value="alpha/beta hydrolase"/>
    <property type="match status" value="1"/>
</dbReference>
<dbReference type="Proteomes" id="UP000093000">
    <property type="component" value="Unassembled WGS sequence"/>
</dbReference>
<reference evidence="5 6" key="1">
    <citation type="submission" date="2016-03" db="EMBL/GenBank/DDBJ databases">
        <title>Choanephora cucurbitarum.</title>
        <authorList>
            <person name="Min B."/>
            <person name="Park H."/>
            <person name="Park J.-H."/>
            <person name="Shin H.-D."/>
            <person name="Choi I.-G."/>
        </authorList>
    </citation>
    <scope>NUCLEOTIDE SEQUENCE [LARGE SCALE GENOMIC DNA]</scope>
    <source>
        <strain evidence="5 6">KUS-F28377</strain>
    </source>
</reference>
<dbReference type="EMBL" id="LUGH01000278">
    <property type="protein sequence ID" value="OBZ86713.1"/>
    <property type="molecule type" value="Genomic_DNA"/>
</dbReference>
<sequence>MSWIIRNSAIRRPLRTIYEISGYPTETLLWPASATKNKTILMFIPGNPGLVDYYTSFLEGIYTSVASSSLEIIAVSHKGHVVNYNKNEKRKYSLRDQIQHKVDCLDQLAKENGSETNFILMGHSIGAYISVAVLRERPNHGISRIIALFPTLREIAATPNGVQLSRLMSSLPYWIVNVAGSLLFYIPPPLRQCLVQLFTGQSGEGLQVTAHQLLHPTVLQNVLHMGKDEMETVKALDHDFYLDHLDKFIMYYSENDQWAPKDHHEYMTKHFPKGKIHLCTEKIPHAFCLEPKHVDYMAEKAASWIQSDIKKD</sequence>
<protein>
    <recommendedName>
        <fullName evidence="7">Lipid droplet-associated hydrolase</fullName>
    </recommendedName>
</protein>
<evidence type="ECO:0008006" key="7">
    <source>
        <dbReference type="Google" id="ProtNLM"/>
    </source>
</evidence>
<dbReference type="OrthoDB" id="448051at2759"/>
<evidence type="ECO:0000313" key="5">
    <source>
        <dbReference type="EMBL" id="OBZ86713.1"/>
    </source>
</evidence>
<dbReference type="PANTHER" id="PTHR13390:SF0">
    <property type="entry name" value="LIPID DROPLET-ASSOCIATED HYDROLASE"/>
    <property type="match status" value="1"/>
</dbReference>
<comment type="caution">
    <text evidence="5">The sequence shown here is derived from an EMBL/GenBank/DDBJ whole genome shotgun (WGS) entry which is preliminary data.</text>
</comment>
<dbReference type="AlphaFoldDB" id="A0A1C7NC74"/>
<comment type="subcellular location">
    <subcellularLocation>
        <location evidence="1">Lipid droplet</location>
    </subcellularLocation>
</comment>
<evidence type="ECO:0000256" key="2">
    <source>
        <dbReference type="ARBA" id="ARBA00008300"/>
    </source>
</evidence>
<keyword evidence="3" id="KW-0551">Lipid droplet</keyword>
<evidence type="ECO:0000256" key="4">
    <source>
        <dbReference type="ARBA" id="ARBA00022801"/>
    </source>
</evidence>
<proteinExistence type="inferred from homology"/>
<accession>A0A1C7NC74</accession>
<dbReference type="Pfam" id="PF10230">
    <property type="entry name" value="LIDHydrolase"/>
    <property type="match status" value="1"/>
</dbReference>
<gene>
    <name evidence="5" type="ORF">A0J61_05246</name>
</gene>
<keyword evidence="4" id="KW-0378">Hydrolase</keyword>
<organism evidence="5 6">
    <name type="scientific">Choanephora cucurbitarum</name>
    <dbReference type="NCBI Taxonomy" id="101091"/>
    <lineage>
        <taxon>Eukaryota</taxon>
        <taxon>Fungi</taxon>
        <taxon>Fungi incertae sedis</taxon>
        <taxon>Mucoromycota</taxon>
        <taxon>Mucoromycotina</taxon>
        <taxon>Mucoromycetes</taxon>
        <taxon>Mucorales</taxon>
        <taxon>Mucorineae</taxon>
        <taxon>Choanephoraceae</taxon>
        <taxon>Choanephoroideae</taxon>
        <taxon>Choanephora</taxon>
    </lineage>
</organism>
<comment type="similarity">
    <text evidence="2">Belongs to the AB hydrolase superfamily. LDAH family.</text>
</comment>